<accession>A0A0F9PA42</accession>
<organism evidence="1">
    <name type="scientific">marine sediment metagenome</name>
    <dbReference type="NCBI Taxonomy" id="412755"/>
    <lineage>
        <taxon>unclassified sequences</taxon>
        <taxon>metagenomes</taxon>
        <taxon>ecological metagenomes</taxon>
    </lineage>
</organism>
<dbReference type="AlphaFoldDB" id="A0A0F9PA42"/>
<dbReference type="EMBL" id="LAZR01003158">
    <property type="protein sequence ID" value="KKN21317.1"/>
    <property type="molecule type" value="Genomic_DNA"/>
</dbReference>
<reference evidence="1" key="1">
    <citation type="journal article" date="2015" name="Nature">
        <title>Complex archaea that bridge the gap between prokaryotes and eukaryotes.</title>
        <authorList>
            <person name="Spang A."/>
            <person name="Saw J.H."/>
            <person name="Jorgensen S.L."/>
            <person name="Zaremba-Niedzwiedzka K."/>
            <person name="Martijn J."/>
            <person name="Lind A.E."/>
            <person name="van Eijk R."/>
            <person name="Schleper C."/>
            <person name="Guy L."/>
            <person name="Ettema T.J."/>
        </authorList>
    </citation>
    <scope>NUCLEOTIDE SEQUENCE</scope>
</reference>
<comment type="caution">
    <text evidence="1">The sequence shown here is derived from an EMBL/GenBank/DDBJ whole genome shotgun (WGS) entry which is preliminary data.</text>
</comment>
<evidence type="ECO:0000313" key="1">
    <source>
        <dbReference type="EMBL" id="KKN21317.1"/>
    </source>
</evidence>
<name>A0A0F9PA42_9ZZZZ</name>
<gene>
    <name evidence="1" type="ORF">LCGC14_0926590</name>
</gene>
<sequence>MNTHGIKLFGKNFIVDLNVRGGVRLSPGANARARCLGKHARGKSLADRKALWDDSKCKVKGS</sequence>
<proteinExistence type="predicted"/>
<protein>
    <submittedName>
        <fullName evidence="1">Uncharacterized protein</fullName>
    </submittedName>
</protein>